<reference evidence="3" key="1">
    <citation type="submission" date="2017-03" db="EMBL/GenBank/DDBJ databases">
        <title>Phytopthora megakarya and P. palmivora, two closely related causual agents of cacao black pod achieved similar genome size and gene model numbers by different mechanisms.</title>
        <authorList>
            <person name="Ali S."/>
            <person name="Shao J."/>
            <person name="Larry D.J."/>
            <person name="Kronmiller B."/>
            <person name="Shen D."/>
            <person name="Strem M.D."/>
            <person name="Melnick R.L."/>
            <person name="Guiltinan M.J."/>
            <person name="Tyler B.M."/>
            <person name="Meinhardt L.W."/>
            <person name="Bailey B.A."/>
        </authorList>
    </citation>
    <scope>NUCLEOTIDE SEQUENCE [LARGE SCALE GENOMIC DNA]</scope>
    <source>
        <strain evidence="3">zdho120</strain>
    </source>
</reference>
<organism evidence="2 3">
    <name type="scientific">Phytophthora megakarya</name>
    <dbReference type="NCBI Taxonomy" id="4795"/>
    <lineage>
        <taxon>Eukaryota</taxon>
        <taxon>Sar</taxon>
        <taxon>Stramenopiles</taxon>
        <taxon>Oomycota</taxon>
        <taxon>Peronosporomycetes</taxon>
        <taxon>Peronosporales</taxon>
        <taxon>Peronosporaceae</taxon>
        <taxon>Phytophthora</taxon>
    </lineage>
</organism>
<evidence type="ECO:0008006" key="4">
    <source>
        <dbReference type="Google" id="ProtNLM"/>
    </source>
</evidence>
<comment type="caution">
    <text evidence="2">The sequence shown here is derived from an EMBL/GenBank/DDBJ whole genome shotgun (WGS) entry which is preliminary data.</text>
</comment>
<feature type="signal peptide" evidence="1">
    <location>
        <begin position="1"/>
        <end position="20"/>
    </location>
</feature>
<evidence type="ECO:0000313" key="2">
    <source>
        <dbReference type="EMBL" id="OWZ18565.1"/>
    </source>
</evidence>
<feature type="chain" id="PRO_5012781986" description="TKL protein kinase" evidence="1">
    <location>
        <begin position="21"/>
        <end position="239"/>
    </location>
</feature>
<keyword evidence="1" id="KW-0732">Signal</keyword>
<proteinExistence type="predicted"/>
<accession>A0A225WLL4</accession>
<dbReference type="AlphaFoldDB" id="A0A225WLL4"/>
<evidence type="ECO:0000313" key="3">
    <source>
        <dbReference type="Proteomes" id="UP000198211"/>
    </source>
</evidence>
<dbReference type="Proteomes" id="UP000198211">
    <property type="component" value="Unassembled WGS sequence"/>
</dbReference>
<name>A0A225WLL4_9STRA</name>
<sequence>MKFVVPSSSIIVILVFLTRAIRPGAASGKPASIYEVNESSSCNERSTAMYSTIVPTACPASMQCSEESGADGSNTLHSFCEYDQEDYLKYAYGDTTYALFEHYEGSDCDKLTSTDVFRADGKCHNSLNYALQVVVDSDGTVDIKSRSKTCEVGDWKAFADPIPKEKVNTGVCIDMETHSAKLYLVDGTNAASRSSSASGSGTNVTILAGDFSSSISTFSTMSTAPILMVSTLVNSLAAF</sequence>
<dbReference type="OrthoDB" id="128028at2759"/>
<gene>
    <name evidence="2" type="ORF">PHMEG_0007322</name>
</gene>
<dbReference type="EMBL" id="NBNE01000570">
    <property type="protein sequence ID" value="OWZ18565.1"/>
    <property type="molecule type" value="Genomic_DNA"/>
</dbReference>
<evidence type="ECO:0000256" key="1">
    <source>
        <dbReference type="SAM" id="SignalP"/>
    </source>
</evidence>
<keyword evidence="3" id="KW-1185">Reference proteome</keyword>
<protein>
    <recommendedName>
        <fullName evidence="4">TKL protein kinase</fullName>
    </recommendedName>
</protein>